<accession>A0A5N5CWA8</accession>
<evidence type="ECO:0000256" key="1">
    <source>
        <dbReference type="SAM" id="MobiDB-lite"/>
    </source>
</evidence>
<comment type="caution">
    <text evidence="2">The sequence shown here is derived from an EMBL/GenBank/DDBJ whole genome shotgun (WGS) entry which is preliminary data.</text>
</comment>
<dbReference type="Proteomes" id="UP000325902">
    <property type="component" value="Unassembled WGS sequence"/>
</dbReference>
<dbReference type="EMBL" id="VCHE01000183">
    <property type="protein sequence ID" value="KAB2569592.1"/>
    <property type="molecule type" value="Genomic_DNA"/>
</dbReference>
<protein>
    <submittedName>
        <fullName evidence="2">Uncharacterized protein</fullName>
    </submittedName>
</protein>
<reference evidence="2 3" key="1">
    <citation type="journal article" date="2019" name="Sci. Rep.">
        <title>A multi-omics analysis of the grapevine pathogen Lasiodiplodia theobromae reveals that temperature affects the expression of virulence- and pathogenicity-related genes.</title>
        <authorList>
            <person name="Felix C."/>
            <person name="Meneses R."/>
            <person name="Goncalves M.F.M."/>
            <person name="Tilleman L."/>
            <person name="Duarte A.S."/>
            <person name="Jorrin-Novo J.V."/>
            <person name="Van de Peer Y."/>
            <person name="Deforce D."/>
            <person name="Van Nieuwerburgh F."/>
            <person name="Esteves A.C."/>
            <person name="Alves A."/>
        </authorList>
    </citation>
    <scope>NUCLEOTIDE SEQUENCE [LARGE SCALE GENOMIC DNA]</scope>
    <source>
        <strain evidence="2 3">LA-SOL3</strain>
    </source>
</reference>
<dbReference type="OrthoDB" id="5238236at2759"/>
<keyword evidence="3" id="KW-1185">Reference proteome</keyword>
<feature type="region of interest" description="Disordered" evidence="1">
    <location>
        <begin position="358"/>
        <end position="377"/>
    </location>
</feature>
<evidence type="ECO:0000313" key="2">
    <source>
        <dbReference type="EMBL" id="KAB2569592.1"/>
    </source>
</evidence>
<evidence type="ECO:0000313" key="3">
    <source>
        <dbReference type="Proteomes" id="UP000325902"/>
    </source>
</evidence>
<dbReference type="AlphaFoldDB" id="A0A5N5CWA8"/>
<sequence length="593" mass="66853">MCDIVAASITTNTALEFARRLEEDVAGLFERHGGVERMLMCWYMATCQTQGQDPDYRSQPDDALNFEVYDSVAPFMWPTYRLLGAFVKLVGPTNIPIYKEGFYGTYDPSSDRRQKSAREKHQEDTVVLMEILPEFALLCRMRGNVPVEDELVRGLRTAFDTKTISLSTVLAVQVFLDIHHRMRDQVYRGLIDMEKAANQILSSIDQHQEFHASLTIDTWPRSNDAVFRLIKHRIDTWAKGDPIQQSSIRHNRPPPSDRLLLSKHPLLCGLIGYGLKMDFNEAGIALANAWGATVCCTHLYNAVRQTGLLQSSWKDMEIMRGVVQMDAMLGPAPPGATHEVFLQRFMLSMGYSAANFAPQGGRKHKRPQVSRSGPRGLKAKAGVAEAFRARYSSGGGGTAGNFTHEEVRALLGKLNAWEEDADMSDEETFETEEGETQQFGLVKSAKARDKNAARKHQQAIGKLTVEELLEKLRNALQGEVLELSFDYALMHRFCWRLLRAVKDKCAEELRQMYGPSYIENESELPFIVGYILHASVAREQAANYPVFESRRTKSTNSQLLDKVAYVIEEMIASGAGSIVAMVLERQYNIFFEE</sequence>
<dbReference type="PANTHER" id="PTHR38795">
    <property type="entry name" value="DUF6604 DOMAIN-CONTAINING PROTEIN"/>
    <property type="match status" value="1"/>
</dbReference>
<dbReference type="PANTHER" id="PTHR38795:SF1">
    <property type="entry name" value="DUF6604 DOMAIN-CONTAINING PROTEIN"/>
    <property type="match status" value="1"/>
</dbReference>
<name>A0A5N5CWA8_9PEZI</name>
<proteinExistence type="predicted"/>
<organism evidence="2 3">
    <name type="scientific">Lasiodiplodia theobromae</name>
    <dbReference type="NCBI Taxonomy" id="45133"/>
    <lineage>
        <taxon>Eukaryota</taxon>
        <taxon>Fungi</taxon>
        <taxon>Dikarya</taxon>
        <taxon>Ascomycota</taxon>
        <taxon>Pezizomycotina</taxon>
        <taxon>Dothideomycetes</taxon>
        <taxon>Dothideomycetes incertae sedis</taxon>
        <taxon>Botryosphaeriales</taxon>
        <taxon>Botryosphaeriaceae</taxon>
        <taxon>Lasiodiplodia</taxon>
    </lineage>
</organism>
<gene>
    <name evidence="2" type="ORF">DBV05_g11727</name>
</gene>